<evidence type="ECO:0000313" key="3">
    <source>
        <dbReference type="Proteomes" id="UP000228535"/>
    </source>
</evidence>
<evidence type="ECO:0000256" key="1">
    <source>
        <dbReference type="SAM" id="MobiDB-lite"/>
    </source>
</evidence>
<dbReference type="EMBL" id="PGFA01000001">
    <property type="protein sequence ID" value="PJJ59548.1"/>
    <property type="molecule type" value="Genomic_DNA"/>
</dbReference>
<protein>
    <recommendedName>
        <fullName evidence="4">SH3 domain-containing protein</fullName>
    </recommendedName>
</protein>
<feature type="compositionally biased region" description="Low complexity" evidence="1">
    <location>
        <begin position="32"/>
        <end position="52"/>
    </location>
</feature>
<dbReference type="PROSITE" id="PS51257">
    <property type="entry name" value="PROKAR_LIPOPROTEIN"/>
    <property type="match status" value="1"/>
</dbReference>
<reference evidence="2 3" key="1">
    <citation type="submission" date="2017-11" db="EMBL/GenBank/DDBJ databases">
        <title>Genomic Encyclopedia of Archaeal and Bacterial Type Strains, Phase II (KMG-II): From Individual Species to Whole Genera.</title>
        <authorList>
            <person name="Goeker M."/>
        </authorList>
    </citation>
    <scope>NUCLEOTIDE SEQUENCE [LARGE SCALE GENOMIC DNA]</scope>
    <source>
        <strain evidence="2 3">DSM 11115</strain>
    </source>
</reference>
<dbReference type="AlphaFoldDB" id="A0A2M9BNM8"/>
<gene>
    <name evidence="2" type="ORF">CLV45_0967</name>
</gene>
<feature type="region of interest" description="Disordered" evidence="1">
    <location>
        <begin position="21"/>
        <end position="54"/>
    </location>
</feature>
<evidence type="ECO:0000313" key="2">
    <source>
        <dbReference type="EMBL" id="PJJ59548.1"/>
    </source>
</evidence>
<feature type="compositionally biased region" description="Pro residues" evidence="1">
    <location>
        <begin position="21"/>
        <end position="31"/>
    </location>
</feature>
<name>A0A2M9BNM8_9BACT</name>
<organism evidence="2 3">
    <name type="scientific">Hymenobacter chitinivorans DSM 11115</name>
    <dbReference type="NCBI Taxonomy" id="1121954"/>
    <lineage>
        <taxon>Bacteria</taxon>
        <taxon>Pseudomonadati</taxon>
        <taxon>Bacteroidota</taxon>
        <taxon>Cytophagia</taxon>
        <taxon>Cytophagales</taxon>
        <taxon>Hymenobacteraceae</taxon>
        <taxon>Hymenobacter</taxon>
    </lineage>
</organism>
<evidence type="ECO:0008006" key="4">
    <source>
        <dbReference type="Google" id="ProtNLM"/>
    </source>
</evidence>
<keyword evidence="3" id="KW-1185">Reference proteome</keyword>
<dbReference type="RefSeq" id="WP_157807297.1">
    <property type="nucleotide sequence ID" value="NZ_PGFA01000001.1"/>
</dbReference>
<accession>A0A2M9BNM8</accession>
<sequence>MHLSVKFLGWGVLLVTACQPDSPPATTPAPPHSSTLPAATPDSTPATPPTAAQVPLDSTPAAAAAAAVSLEPPADVTAADPALAAFVRQLMGYAQRRQREQLLAAADDNIVISYGGGVHGKKEFAAYLNDPDTNGYGGIRRALQLGGAPDDPDQELAPHAPSYAFPYFQSTRYWKNIQADEDVDPYSTYVGLTGRVEVHARPGAQSPVRAALRYPLLVAASDSTLPAQTDDWLLVQTADGKTRGFVAASTVYCAANMKLVIAKKRGAYKILSVAPFD</sequence>
<dbReference type="OrthoDB" id="894163at2"/>
<proteinExistence type="predicted"/>
<dbReference type="Proteomes" id="UP000228535">
    <property type="component" value="Unassembled WGS sequence"/>
</dbReference>
<comment type="caution">
    <text evidence="2">The sequence shown here is derived from an EMBL/GenBank/DDBJ whole genome shotgun (WGS) entry which is preliminary data.</text>
</comment>